<gene>
    <name evidence="2" type="ORF">GGR03_003926</name>
</gene>
<organism evidence="2 3">
    <name type="scientific">Aurantimonas endophytica</name>
    <dbReference type="NCBI Taxonomy" id="1522175"/>
    <lineage>
        <taxon>Bacteria</taxon>
        <taxon>Pseudomonadati</taxon>
        <taxon>Pseudomonadota</taxon>
        <taxon>Alphaproteobacteria</taxon>
        <taxon>Hyphomicrobiales</taxon>
        <taxon>Aurantimonadaceae</taxon>
        <taxon>Aurantimonas</taxon>
    </lineage>
</organism>
<dbReference type="CDD" id="cd03801">
    <property type="entry name" value="GT4_PimA-like"/>
    <property type="match status" value="1"/>
</dbReference>
<dbReference type="AlphaFoldDB" id="A0A7W6HGZ6"/>
<dbReference type="EMBL" id="JACIEM010000005">
    <property type="protein sequence ID" value="MBB4004831.1"/>
    <property type="molecule type" value="Genomic_DNA"/>
</dbReference>
<dbReference type="SUPFAM" id="SSF53756">
    <property type="entry name" value="UDP-Glycosyltransferase/glycogen phosphorylase"/>
    <property type="match status" value="1"/>
</dbReference>
<evidence type="ECO:0000259" key="1">
    <source>
        <dbReference type="Pfam" id="PF00534"/>
    </source>
</evidence>
<sequence length="382" mass="43421">MRERVARNNADLVPRAARDSRAASIAKLELKAKPKIRVIHWVPYDAVGGVETAARSIGIGDFDTLQFHRGYIANKSRKVSGKFEHHGLFSSENNPINYIQAIIKTFNLRPDIIISSLWRSSIIALLAKVIRPETRVVAFIHSSSATHIIDRVLTNILMRYSVEIWVDSKSTLDNRVQKRQAYRSRIISFVLNDVKHPPRLSLTPSFIFWGRLHPHKGLNRALRLFASVHRRYPTASFTIIGPDAGAERNLRRLSRVLGVEERVQFKGTMSYDQIAAEAASHSFYLQTSEREGMAMSVVQAMQFGLVPVVTPVGEIANYCSEESSIIINNDEKACEEVLKALREPRTYYLRSTAAQNYWNNKPLYREDVISGCYEIMDKGNYK</sequence>
<feature type="domain" description="Glycosyl transferase family 1" evidence="1">
    <location>
        <begin position="205"/>
        <end position="344"/>
    </location>
</feature>
<proteinExistence type="predicted"/>
<reference evidence="2 3" key="1">
    <citation type="submission" date="2020-08" db="EMBL/GenBank/DDBJ databases">
        <title>Genomic Encyclopedia of Type Strains, Phase IV (KMG-IV): sequencing the most valuable type-strain genomes for metagenomic binning, comparative biology and taxonomic classification.</title>
        <authorList>
            <person name="Goeker M."/>
        </authorList>
    </citation>
    <scope>NUCLEOTIDE SEQUENCE [LARGE SCALE GENOMIC DNA]</scope>
    <source>
        <strain evidence="2 3">DSM 103570</strain>
    </source>
</reference>
<evidence type="ECO:0000313" key="3">
    <source>
        <dbReference type="Proteomes" id="UP000588647"/>
    </source>
</evidence>
<keyword evidence="3" id="KW-1185">Reference proteome</keyword>
<keyword evidence="2" id="KW-0808">Transferase</keyword>
<protein>
    <submittedName>
        <fullName evidence="2">Glycosyltransferase involved in cell wall biosynthesis</fullName>
    </submittedName>
</protein>
<dbReference type="Proteomes" id="UP000588647">
    <property type="component" value="Unassembled WGS sequence"/>
</dbReference>
<accession>A0A7W6HGZ6</accession>
<dbReference type="RefSeq" id="WP_183210399.1">
    <property type="nucleotide sequence ID" value="NZ_JAAAMM010000005.1"/>
</dbReference>
<dbReference type="GO" id="GO:0016757">
    <property type="term" value="F:glycosyltransferase activity"/>
    <property type="evidence" value="ECO:0007669"/>
    <property type="project" value="InterPro"/>
</dbReference>
<dbReference type="PANTHER" id="PTHR12526">
    <property type="entry name" value="GLYCOSYLTRANSFERASE"/>
    <property type="match status" value="1"/>
</dbReference>
<dbReference type="Gene3D" id="3.40.50.2000">
    <property type="entry name" value="Glycogen Phosphorylase B"/>
    <property type="match status" value="2"/>
</dbReference>
<dbReference type="InterPro" id="IPR001296">
    <property type="entry name" value="Glyco_trans_1"/>
</dbReference>
<name>A0A7W6HGZ6_9HYPH</name>
<comment type="caution">
    <text evidence="2">The sequence shown here is derived from an EMBL/GenBank/DDBJ whole genome shotgun (WGS) entry which is preliminary data.</text>
</comment>
<evidence type="ECO:0000313" key="2">
    <source>
        <dbReference type="EMBL" id="MBB4004831.1"/>
    </source>
</evidence>
<dbReference type="Pfam" id="PF00534">
    <property type="entry name" value="Glycos_transf_1"/>
    <property type="match status" value="1"/>
</dbReference>